<feature type="compositionally biased region" description="Polar residues" evidence="3">
    <location>
        <begin position="174"/>
        <end position="184"/>
    </location>
</feature>
<dbReference type="EMBL" id="JACGWN010000011">
    <property type="protein sequence ID" value="KAL0422085.1"/>
    <property type="molecule type" value="Genomic_DNA"/>
</dbReference>
<dbReference type="GO" id="GO:0046872">
    <property type="term" value="F:metal ion binding"/>
    <property type="evidence" value="ECO:0007669"/>
    <property type="project" value="UniProtKB-KW"/>
</dbReference>
<dbReference type="GO" id="GO:0016787">
    <property type="term" value="F:hydrolase activity"/>
    <property type="evidence" value="ECO:0007669"/>
    <property type="project" value="UniProtKB-KW"/>
</dbReference>
<dbReference type="InterPro" id="IPR057670">
    <property type="entry name" value="SH3_retrovirus"/>
</dbReference>
<keyword evidence="2" id="KW-0378">Hydrolase</keyword>
<evidence type="ECO:0000256" key="2">
    <source>
        <dbReference type="ARBA" id="ARBA00022801"/>
    </source>
</evidence>
<proteinExistence type="predicted"/>
<dbReference type="Gene3D" id="3.30.420.10">
    <property type="entry name" value="Ribonuclease H-like superfamily/Ribonuclease H"/>
    <property type="match status" value="1"/>
</dbReference>
<dbReference type="Pfam" id="PF25597">
    <property type="entry name" value="SH3_retrovirus"/>
    <property type="match status" value="1"/>
</dbReference>
<dbReference type="GO" id="GO:0003676">
    <property type="term" value="F:nucleic acid binding"/>
    <property type="evidence" value="ECO:0007669"/>
    <property type="project" value="InterPro"/>
</dbReference>
<reference evidence="5" key="2">
    <citation type="journal article" date="2024" name="Plant">
        <title>Genomic evolution and insights into agronomic trait innovations of Sesamum species.</title>
        <authorList>
            <person name="Miao H."/>
            <person name="Wang L."/>
            <person name="Qu L."/>
            <person name="Liu H."/>
            <person name="Sun Y."/>
            <person name="Le M."/>
            <person name="Wang Q."/>
            <person name="Wei S."/>
            <person name="Zheng Y."/>
            <person name="Lin W."/>
            <person name="Duan Y."/>
            <person name="Cao H."/>
            <person name="Xiong S."/>
            <person name="Wang X."/>
            <person name="Wei L."/>
            <person name="Li C."/>
            <person name="Ma Q."/>
            <person name="Ju M."/>
            <person name="Zhao R."/>
            <person name="Li G."/>
            <person name="Mu C."/>
            <person name="Tian Q."/>
            <person name="Mei H."/>
            <person name="Zhang T."/>
            <person name="Gao T."/>
            <person name="Zhang H."/>
        </authorList>
    </citation>
    <scope>NUCLEOTIDE SEQUENCE</scope>
    <source>
        <strain evidence="5">KEN1</strain>
    </source>
</reference>
<dbReference type="InterPro" id="IPR012337">
    <property type="entry name" value="RNaseH-like_sf"/>
</dbReference>
<dbReference type="GO" id="GO:0015074">
    <property type="term" value="P:DNA integration"/>
    <property type="evidence" value="ECO:0007669"/>
    <property type="project" value="InterPro"/>
</dbReference>
<dbReference type="InterPro" id="IPR036397">
    <property type="entry name" value="RNaseH_sf"/>
</dbReference>
<evidence type="ECO:0000313" key="5">
    <source>
        <dbReference type="EMBL" id="KAL0422085.1"/>
    </source>
</evidence>
<keyword evidence="1" id="KW-0479">Metal-binding</keyword>
<dbReference type="Pfam" id="PF07727">
    <property type="entry name" value="RVT_2"/>
    <property type="match status" value="1"/>
</dbReference>
<protein>
    <submittedName>
        <fullName evidence="5">Retrovirus-related Pol polyprotein from transposon RE1</fullName>
    </submittedName>
</protein>
<dbReference type="PANTHER" id="PTHR42648">
    <property type="entry name" value="TRANSPOSASE, PUTATIVE-RELATED"/>
    <property type="match status" value="1"/>
</dbReference>
<sequence>MTTPYSPQQNGVAERKNRTILNMARSMLKCKNMPKEYWAEAISCAVYLMNRSYTKSVHEKTPQEAWSGYKPVVTHLRVFGSIAYTHIPHQKRTKLDDKSARYVFIGYDQNSKGYKLYNPSNGKIEISRDVEFDEEGVWEWNDQNKNDHYSPFFDDEEEDMVQPITPPSTPPPQNIQADEASSSEGPRGFRRLRELYDVTEEVTNLSDFTQFCLFAETEPVDFNDAARDEKWRNAMDEEIKAIENNDSWELESLPKGKNTIGGYKQKAGIDYDEVFAPVARLETIRLIISLAAQNGWKIHQLDVKSTFLNGFLKEEVYVDQPPGYVVKGQEDKVLKLKRALYGLKQAPRAWNSRIDHYFQNKGFIKCPHEHALYVKKNTKGVILFICLYVDDLIFTGNNLKMFDDFKRAMAKEFEMTDIGLMSYYLGIEVK</sequence>
<dbReference type="AlphaFoldDB" id="A0AAW2V0G1"/>
<evidence type="ECO:0000259" key="4">
    <source>
        <dbReference type="PROSITE" id="PS50994"/>
    </source>
</evidence>
<dbReference type="InterPro" id="IPR013103">
    <property type="entry name" value="RVT_2"/>
</dbReference>
<feature type="compositionally biased region" description="Pro residues" evidence="3">
    <location>
        <begin position="164"/>
        <end position="173"/>
    </location>
</feature>
<feature type="domain" description="Integrase catalytic" evidence="4">
    <location>
        <begin position="1"/>
        <end position="70"/>
    </location>
</feature>
<evidence type="ECO:0000256" key="1">
    <source>
        <dbReference type="ARBA" id="ARBA00022723"/>
    </source>
</evidence>
<dbReference type="InterPro" id="IPR001584">
    <property type="entry name" value="Integrase_cat-core"/>
</dbReference>
<dbReference type="SUPFAM" id="SSF56672">
    <property type="entry name" value="DNA/RNA polymerases"/>
    <property type="match status" value="1"/>
</dbReference>
<dbReference type="PROSITE" id="PS50994">
    <property type="entry name" value="INTEGRASE"/>
    <property type="match status" value="1"/>
</dbReference>
<dbReference type="PANTHER" id="PTHR42648:SF18">
    <property type="entry name" value="RETROTRANSPOSON, UNCLASSIFIED-LIKE PROTEIN"/>
    <property type="match status" value="1"/>
</dbReference>
<feature type="region of interest" description="Disordered" evidence="3">
    <location>
        <begin position="148"/>
        <end position="186"/>
    </location>
</feature>
<gene>
    <name evidence="5" type="ORF">Slati_3231400</name>
</gene>
<dbReference type="InterPro" id="IPR039537">
    <property type="entry name" value="Retrotran_Ty1/copia-like"/>
</dbReference>
<evidence type="ECO:0000256" key="3">
    <source>
        <dbReference type="SAM" id="MobiDB-lite"/>
    </source>
</evidence>
<dbReference type="InterPro" id="IPR043502">
    <property type="entry name" value="DNA/RNA_pol_sf"/>
</dbReference>
<name>A0AAW2V0G1_9LAMI</name>
<comment type="caution">
    <text evidence="5">The sequence shown here is derived from an EMBL/GenBank/DDBJ whole genome shotgun (WGS) entry which is preliminary data.</text>
</comment>
<organism evidence="5">
    <name type="scientific">Sesamum latifolium</name>
    <dbReference type="NCBI Taxonomy" id="2727402"/>
    <lineage>
        <taxon>Eukaryota</taxon>
        <taxon>Viridiplantae</taxon>
        <taxon>Streptophyta</taxon>
        <taxon>Embryophyta</taxon>
        <taxon>Tracheophyta</taxon>
        <taxon>Spermatophyta</taxon>
        <taxon>Magnoliopsida</taxon>
        <taxon>eudicotyledons</taxon>
        <taxon>Gunneridae</taxon>
        <taxon>Pentapetalae</taxon>
        <taxon>asterids</taxon>
        <taxon>lamiids</taxon>
        <taxon>Lamiales</taxon>
        <taxon>Pedaliaceae</taxon>
        <taxon>Sesamum</taxon>
    </lineage>
</organism>
<reference evidence="5" key="1">
    <citation type="submission" date="2020-06" db="EMBL/GenBank/DDBJ databases">
        <authorList>
            <person name="Li T."/>
            <person name="Hu X."/>
            <person name="Zhang T."/>
            <person name="Song X."/>
            <person name="Zhang H."/>
            <person name="Dai N."/>
            <person name="Sheng W."/>
            <person name="Hou X."/>
            <person name="Wei L."/>
        </authorList>
    </citation>
    <scope>NUCLEOTIDE SEQUENCE</scope>
    <source>
        <strain evidence="5">KEN1</strain>
        <tissue evidence="5">Leaf</tissue>
    </source>
</reference>
<dbReference type="SUPFAM" id="SSF53098">
    <property type="entry name" value="Ribonuclease H-like"/>
    <property type="match status" value="1"/>
</dbReference>
<accession>A0AAW2V0G1</accession>